<name>A0A1W1B9Z2_9ZZZZ</name>
<reference evidence="2" key="1">
    <citation type="submission" date="2016-10" db="EMBL/GenBank/DDBJ databases">
        <authorList>
            <person name="de Groot N.N."/>
        </authorList>
    </citation>
    <scope>NUCLEOTIDE SEQUENCE</scope>
</reference>
<evidence type="ECO:0000313" key="2">
    <source>
        <dbReference type="EMBL" id="SFV50245.1"/>
    </source>
</evidence>
<organism evidence="2">
    <name type="scientific">hydrothermal vent metagenome</name>
    <dbReference type="NCBI Taxonomy" id="652676"/>
    <lineage>
        <taxon>unclassified sequences</taxon>
        <taxon>metagenomes</taxon>
        <taxon>ecological metagenomes</taxon>
    </lineage>
</organism>
<protein>
    <submittedName>
        <fullName evidence="2">Uncharacterized protein</fullName>
    </submittedName>
</protein>
<feature type="transmembrane region" description="Helical" evidence="1">
    <location>
        <begin position="12"/>
        <end position="31"/>
    </location>
</feature>
<keyword evidence="1" id="KW-0472">Membrane</keyword>
<evidence type="ECO:0000256" key="1">
    <source>
        <dbReference type="SAM" id="Phobius"/>
    </source>
</evidence>
<gene>
    <name evidence="2" type="ORF">MNB_SM-4-639</name>
</gene>
<keyword evidence="1" id="KW-0812">Transmembrane</keyword>
<dbReference type="AlphaFoldDB" id="A0A1W1B9Z2"/>
<sequence>MEFFLKYQQVILRSLGGFLLLIGFVIHFWTVPQEGISQNDRAAANLARMEKSVLSTGSTNKTKQKSDTSQFLKELKAQQEKQIEYFTILILILGVLSLGYSFIKKKEY</sequence>
<feature type="transmembrane region" description="Helical" evidence="1">
    <location>
        <begin position="85"/>
        <end position="103"/>
    </location>
</feature>
<dbReference type="EMBL" id="FPHF01000005">
    <property type="protein sequence ID" value="SFV50245.1"/>
    <property type="molecule type" value="Genomic_DNA"/>
</dbReference>
<proteinExistence type="predicted"/>
<accession>A0A1W1B9Z2</accession>
<keyword evidence="1" id="KW-1133">Transmembrane helix</keyword>